<accession>A0A974S9H4</accession>
<sequence>MVWNNALEGSNYMSAWTSRAYFRQLAAAAGFTVARIVEGGADFPSRAIAVLRPKDLP</sequence>
<proteinExistence type="predicted"/>
<dbReference type="EMBL" id="CP068570">
    <property type="protein sequence ID" value="QQZ49577.1"/>
    <property type="molecule type" value="Genomic_DNA"/>
</dbReference>
<reference evidence="1" key="1">
    <citation type="submission" date="2021-01" db="EMBL/GenBank/DDBJ databases">
        <title>Genome sequence of Phenylobacterium sp. 20VBR1 isolated from a valley glaceir, Ny-Alesund, Svalbard.</title>
        <authorList>
            <person name="Thomas F.A."/>
            <person name="Krishnan K.P."/>
            <person name="Sinha R.K."/>
        </authorList>
    </citation>
    <scope>NUCLEOTIDE SEQUENCE</scope>
    <source>
        <strain evidence="1">20VBR1</strain>
    </source>
</reference>
<name>A0A974S9H4_9CAUL</name>
<protein>
    <submittedName>
        <fullName evidence="1">Uncharacterized protein</fullName>
    </submittedName>
</protein>
<organism evidence="1">
    <name type="scientific">Phenylobacterium glaciei</name>
    <dbReference type="NCBI Taxonomy" id="2803784"/>
    <lineage>
        <taxon>Bacteria</taxon>
        <taxon>Pseudomonadati</taxon>
        <taxon>Pseudomonadota</taxon>
        <taxon>Alphaproteobacteria</taxon>
        <taxon>Caulobacterales</taxon>
        <taxon>Caulobacteraceae</taxon>
        <taxon>Phenylobacterium</taxon>
    </lineage>
</organism>
<gene>
    <name evidence="1" type="ORF">JKL49_21975</name>
</gene>
<dbReference type="AlphaFoldDB" id="A0A974S9H4"/>
<evidence type="ECO:0000313" key="1">
    <source>
        <dbReference type="EMBL" id="QQZ49577.1"/>
    </source>
</evidence>